<feature type="transmembrane region" description="Helical" evidence="4">
    <location>
        <begin position="307"/>
        <end position="327"/>
    </location>
</feature>
<dbReference type="CDD" id="cd06438">
    <property type="entry name" value="EpsO_like"/>
    <property type="match status" value="1"/>
</dbReference>
<dbReference type="PANTHER" id="PTHR43630:SF1">
    <property type="entry name" value="POLY-BETA-1,6-N-ACETYL-D-GLUCOSAMINE SYNTHASE"/>
    <property type="match status" value="1"/>
</dbReference>
<comment type="caution">
    <text evidence="5">The sequence shown here is derived from an EMBL/GenBank/DDBJ whole genome shotgun (WGS) entry which is preliminary data.</text>
</comment>
<accession>A0A841R451</accession>
<evidence type="ECO:0000256" key="2">
    <source>
        <dbReference type="ARBA" id="ARBA00022676"/>
    </source>
</evidence>
<dbReference type="RefSeq" id="WP_159822998.1">
    <property type="nucleotide sequence ID" value="NZ_CABWNB010000003.1"/>
</dbReference>
<keyword evidence="4" id="KW-0812">Transmembrane</keyword>
<dbReference type="EMBL" id="JACHHI010000002">
    <property type="protein sequence ID" value="MBB6477578.1"/>
    <property type="molecule type" value="Genomic_DNA"/>
</dbReference>
<evidence type="ECO:0000256" key="4">
    <source>
        <dbReference type="SAM" id="Phobius"/>
    </source>
</evidence>
<keyword evidence="3 5" id="KW-0808">Transferase</keyword>
<feature type="transmembrane region" description="Helical" evidence="4">
    <location>
        <begin position="12"/>
        <end position="32"/>
    </location>
</feature>
<dbReference type="SUPFAM" id="SSF53448">
    <property type="entry name" value="Nucleotide-diphospho-sugar transferases"/>
    <property type="match status" value="1"/>
</dbReference>
<comment type="similarity">
    <text evidence="1">Belongs to the glycosyltransferase 2 family.</text>
</comment>
<dbReference type="OrthoDB" id="9797391at2"/>
<feature type="transmembrane region" description="Helical" evidence="4">
    <location>
        <begin position="339"/>
        <end position="360"/>
    </location>
</feature>
<reference evidence="5 6" key="1">
    <citation type="submission" date="2020-08" db="EMBL/GenBank/DDBJ databases">
        <title>Genomic Encyclopedia of Type Strains, Phase IV (KMG-IV): sequencing the most valuable type-strain genomes for metagenomic binning, comparative biology and taxonomic classification.</title>
        <authorList>
            <person name="Goeker M."/>
        </authorList>
    </citation>
    <scope>NUCLEOTIDE SEQUENCE [LARGE SCALE GENOMIC DNA]</scope>
    <source>
        <strain evidence="5 6">DSM 21255</strain>
    </source>
</reference>
<evidence type="ECO:0000313" key="5">
    <source>
        <dbReference type="EMBL" id="MBB6477578.1"/>
    </source>
</evidence>
<keyword evidence="4" id="KW-0472">Membrane</keyword>
<dbReference type="PANTHER" id="PTHR43630">
    <property type="entry name" value="POLY-BETA-1,6-N-ACETYL-D-GLUCOSAMINE SYNTHASE"/>
    <property type="match status" value="1"/>
</dbReference>
<dbReference type="Pfam" id="PF13641">
    <property type="entry name" value="Glyco_tranf_2_3"/>
    <property type="match status" value="1"/>
</dbReference>
<keyword evidence="6" id="KW-1185">Reference proteome</keyword>
<feature type="transmembrane region" description="Helical" evidence="4">
    <location>
        <begin position="366"/>
        <end position="389"/>
    </location>
</feature>
<evidence type="ECO:0000256" key="3">
    <source>
        <dbReference type="ARBA" id="ARBA00022679"/>
    </source>
</evidence>
<keyword evidence="2" id="KW-0328">Glycosyltransferase</keyword>
<dbReference type="GeneID" id="93485881"/>
<evidence type="ECO:0000313" key="6">
    <source>
        <dbReference type="Proteomes" id="UP000591941"/>
    </source>
</evidence>
<dbReference type="GO" id="GO:0016757">
    <property type="term" value="F:glycosyltransferase activity"/>
    <property type="evidence" value="ECO:0007669"/>
    <property type="project" value="UniProtKB-KW"/>
</dbReference>
<evidence type="ECO:0000256" key="1">
    <source>
        <dbReference type="ARBA" id="ARBA00006739"/>
    </source>
</evidence>
<name>A0A841R451_9FIRM</name>
<keyword evidence="4" id="KW-1133">Transmembrane helix</keyword>
<protein>
    <submittedName>
        <fullName evidence="5">Cellulose synthase/poly-beta-1,6-N-acetylglucosamine synthase-like glycosyltransferase</fullName>
    </submittedName>
</protein>
<dbReference type="Proteomes" id="UP000591941">
    <property type="component" value="Unassembled WGS sequence"/>
</dbReference>
<organism evidence="5 6">
    <name type="scientific">Negativicoccus succinicivorans</name>
    <dbReference type="NCBI Taxonomy" id="620903"/>
    <lineage>
        <taxon>Bacteria</taxon>
        <taxon>Bacillati</taxon>
        <taxon>Bacillota</taxon>
        <taxon>Negativicutes</taxon>
        <taxon>Veillonellales</taxon>
        <taxon>Veillonellaceae</taxon>
        <taxon>Negativicoccus</taxon>
    </lineage>
</organism>
<gene>
    <name evidence="5" type="ORF">HNR45_000608</name>
</gene>
<dbReference type="AlphaFoldDB" id="A0A841R451"/>
<dbReference type="Gene3D" id="3.90.550.10">
    <property type="entry name" value="Spore Coat Polysaccharide Biosynthesis Protein SpsA, Chain A"/>
    <property type="match status" value="1"/>
</dbReference>
<sequence length="420" mass="48965">MTYYMDIIMVPIQIIVALFTVYYTVLAISGMFRKKEVKILTPKNRFAIIVAAHNEEQVLGALIDNLFMLRYPRELYDVYVVADNCTDGTAQLARDHGAIVYERFNKEEVGKGYAMDWLFHKVYETGIEYDAFCVFDADNLVHLDFLTEMNSRLEKGEQVIQGYLSAKNPSDTWVSATFAMAFWIINHLWHLGKYNIGLSTALGGTGMCISSRVLRTYGWGCNCLTEDMEFSMKILYEGNIRTTWADDAIVYDEKPLRFMQSWNQRKRWAQGHFDCAGRYIPKLFKRGFSTGNIRMLDGILQLSQPHFMLLSTFYLLMTYVNASVPFFTNVLYNDRVMPVEFWTTIGTLQFILPIIVLWRINVPKKVWLYIPMYPIFIYSWVPITFLGFLNRHKKEWSHTQHTRQISFDEVPLHLDSKGPN</sequence>
<dbReference type="InterPro" id="IPR029044">
    <property type="entry name" value="Nucleotide-diphossugar_trans"/>
</dbReference>
<proteinExistence type="inferred from homology"/>